<evidence type="ECO:0000313" key="2">
    <source>
        <dbReference type="EMBL" id="HIU35908.1"/>
    </source>
</evidence>
<keyword evidence="1" id="KW-1133">Transmembrane helix</keyword>
<keyword evidence="1" id="KW-0812">Transmembrane</keyword>
<evidence type="ECO:0000313" key="3">
    <source>
        <dbReference type="Proteomes" id="UP000824071"/>
    </source>
</evidence>
<reference evidence="2" key="2">
    <citation type="journal article" date="2021" name="PeerJ">
        <title>Extensive microbial diversity within the chicken gut microbiome revealed by metagenomics and culture.</title>
        <authorList>
            <person name="Gilroy R."/>
            <person name="Ravi A."/>
            <person name="Getino M."/>
            <person name="Pursley I."/>
            <person name="Horton D.L."/>
            <person name="Alikhan N.F."/>
            <person name="Baker D."/>
            <person name="Gharbi K."/>
            <person name="Hall N."/>
            <person name="Watson M."/>
            <person name="Adriaenssens E.M."/>
            <person name="Foster-Nyarko E."/>
            <person name="Jarju S."/>
            <person name="Secka A."/>
            <person name="Antonio M."/>
            <person name="Oren A."/>
            <person name="Chaudhuri R.R."/>
            <person name="La Ragione R."/>
            <person name="Hildebrand F."/>
            <person name="Pallen M.J."/>
        </authorList>
    </citation>
    <scope>NUCLEOTIDE SEQUENCE</scope>
    <source>
        <strain evidence="2">ChiGjej1B1-19959</strain>
    </source>
</reference>
<keyword evidence="1" id="KW-0472">Membrane</keyword>
<proteinExistence type="predicted"/>
<dbReference type="SUPFAM" id="SSF81343">
    <property type="entry name" value="Fumarate reductase respiratory complex transmembrane subunits"/>
    <property type="match status" value="1"/>
</dbReference>
<organism evidence="2 3">
    <name type="scientific">Candidatus Fimenecus excrementigallinarum</name>
    <dbReference type="NCBI Taxonomy" id="2840816"/>
    <lineage>
        <taxon>Bacteria</taxon>
        <taxon>Bacillati</taxon>
        <taxon>Bacillota</taxon>
        <taxon>Clostridia</taxon>
        <taxon>Candidatus Fimenecus</taxon>
    </lineage>
</organism>
<feature type="transmembrane region" description="Helical" evidence="1">
    <location>
        <begin position="158"/>
        <end position="179"/>
    </location>
</feature>
<feature type="transmembrane region" description="Helical" evidence="1">
    <location>
        <begin position="46"/>
        <end position="64"/>
    </location>
</feature>
<dbReference type="Proteomes" id="UP000824071">
    <property type="component" value="Unassembled WGS sequence"/>
</dbReference>
<dbReference type="EMBL" id="DVMW01000030">
    <property type="protein sequence ID" value="HIU35908.1"/>
    <property type="molecule type" value="Genomic_DNA"/>
</dbReference>
<evidence type="ECO:0000256" key="1">
    <source>
        <dbReference type="SAM" id="Phobius"/>
    </source>
</evidence>
<accession>A0A9D1LCV2</accession>
<dbReference type="GO" id="GO:0016020">
    <property type="term" value="C:membrane"/>
    <property type="evidence" value="ECO:0007669"/>
    <property type="project" value="InterPro"/>
</dbReference>
<gene>
    <name evidence="2" type="ORF">IAC53_04775</name>
</gene>
<feature type="transmembrane region" description="Helical" evidence="1">
    <location>
        <begin position="84"/>
        <end position="103"/>
    </location>
</feature>
<protein>
    <submittedName>
        <fullName evidence="2">Uncharacterized protein</fullName>
    </submittedName>
</protein>
<sequence>MKLKKGNAVLGLGVIAALLCHAGTMVVSLLTGWYSLALCKGFAHAAAGLLALHVLTSLCIFFFAHDGASPRYARQNARVWVQRVTALLMLLLLHTHMAAYAHMATGEALTAGESVFRAITESVYILAVCAHTAASCGKAFVTLGIVRSMQAAKRLDAVLYALFGLLAAAALFAVLRFFLGGLV</sequence>
<reference evidence="2" key="1">
    <citation type="submission" date="2020-10" db="EMBL/GenBank/DDBJ databases">
        <authorList>
            <person name="Gilroy R."/>
        </authorList>
    </citation>
    <scope>NUCLEOTIDE SEQUENCE</scope>
    <source>
        <strain evidence="2">ChiGjej1B1-19959</strain>
    </source>
</reference>
<feature type="transmembrane region" description="Helical" evidence="1">
    <location>
        <begin position="123"/>
        <end position="146"/>
    </location>
</feature>
<dbReference type="AlphaFoldDB" id="A0A9D1LCV2"/>
<comment type="caution">
    <text evidence="2">The sequence shown here is derived from an EMBL/GenBank/DDBJ whole genome shotgun (WGS) entry which is preliminary data.</text>
</comment>
<dbReference type="InterPro" id="IPR034804">
    <property type="entry name" value="SQR/QFR_C/D"/>
</dbReference>
<name>A0A9D1LCV2_9FIRM</name>